<sequence>MPGSHETHATVDAWITREATPFSLDAAESFNAAVDRMISSLGREVSLLGLGEPLHGGDEFLVLRNRLFERLVEAHGYRAIAVESSFPRGLRVNDHITGRGPDTYEAVQDSGFSHDFGKLDANRELVASMRHYNADPAHAVKLHFYGIDAPTEAHATESPRQTIQVTLTYLASLDADAAQRHRDLIEPLLGADADWENPAAMRDPSKAIGRSPAANALRLAVEDLTTELRVRRPELSAQGGRDRYLEALHHASIARQLLGYHAALAGQHPPGTLLGTLLSMRDAMMAENLAYIAAREQGRGKVLIFAHNGHLQRSKVIRSWGQFWPVGAHLDDMFGPRYAVLGAALGTSEPNGLGEPEAGSLEAHLMALPGSGCFIPTHRGQGLPSAEIAALPLRSGGKKNPSYSPLSPRSLADFDGLAVLQTATYTRGASPLPERPGAS</sequence>
<dbReference type="RefSeq" id="WP_044250084.1">
    <property type="nucleotide sequence ID" value="NZ_ASRX01000091.1"/>
</dbReference>
<accession>A0A017SVS4</accession>
<evidence type="ECO:0000313" key="2">
    <source>
        <dbReference type="Proteomes" id="UP000019678"/>
    </source>
</evidence>
<dbReference type="CDD" id="cd14728">
    <property type="entry name" value="Ere-like"/>
    <property type="match status" value="1"/>
</dbReference>
<name>A0A017SVS4_9BACT</name>
<dbReference type="AlphaFoldDB" id="A0A017SVS4"/>
<keyword evidence="2" id="KW-1185">Reference proteome</keyword>
<dbReference type="Gene3D" id="1.20.1440.30">
    <property type="entry name" value="Biosynthetic Protein domain"/>
    <property type="match status" value="1"/>
</dbReference>
<dbReference type="SUPFAM" id="SSF159501">
    <property type="entry name" value="EreA/ChaN-like"/>
    <property type="match status" value="1"/>
</dbReference>
<dbReference type="eggNOG" id="COG2312">
    <property type="taxonomic scope" value="Bacteria"/>
</dbReference>
<protein>
    <recommendedName>
        <fullName evidence="3">Erythromycin esterase</fullName>
    </recommendedName>
</protein>
<evidence type="ECO:0008006" key="3">
    <source>
        <dbReference type="Google" id="ProtNLM"/>
    </source>
</evidence>
<dbReference type="STRING" id="1192034.CAP_8771"/>
<dbReference type="PANTHER" id="PTHR31299:SF0">
    <property type="entry name" value="ESTERASE, PUTATIVE (AFU_ORTHOLOGUE AFUA_1G05850)-RELATED"/>
    <property type="match status" value="1"/>
</dbReference>
<reference evidence="1 2" key="1">
    <citation type="submission" date="2013-05" db="EMBL/GenBank/DDBJ databases">
        <title>Genome assembly of Chondromyces apiculatus DSM 436.</title>
        <authorList>
            <person name="Sharma G."/>
            <person name="Khatri I."/>
            <person name="Kaur C."/>
            <person name="Mayilraj S."/>
            <person name="Subramanian S."/>
        </authorList>
    </citation>
    <scope>NUCLEOTIDE SEQUENCE [LARGE SCALE GENOMIC DNA]</scope>
    <source>
        <strain evidence="1 2">DSM 436</strain>
    </source>
</reference>
<proteinExistence type="predicted"/>
<dbReference type="EMBL" id="ASRX01000091">
    <property type="protein sequence ID" value="EYF01058.1"/>
    <property type="molecule type" value="Genomic_DNA"/>
</dbReference>
<comment type="caution">
    <text evidence="1">The sequence shown here is derived from an EMBL/GenBank/DDBJ whole genome shotgun (WGS) entry which is preliminary data.</text>
</comment>
<dbReference type="PANTHER" id="PTHR31299">
    <property type="entry name" value="ESTERASE, PUTATIVE (AFU_ORTHOLOGUE AFUA_1G05850)-RELATED"/>
    <property type="match status" value="1"/>
</dbReference>
<dbReference type="InterPro" id="IPR007815">
    <property type="entry name" value="Emycin_Estase"/>
</dbReference>
<dbReference type="OrthoDB" id="9810066at2"/>
<dbReference type="Gene3D" id="3.30.1870.10">
    <property type="entry name" value="EreA-like, domain 2"/>
    <property type="match status" value="1"/>
</dbReference>
<evidence type="ECO:0000313" key="1">
    <source>
        <dbReference type="EMBL" id="EYF01058.1"/>
    </source>
</evidence>
<dbReference type="Gene3D" id="3.40.1660.10">
    <property type="entry name" value="EreA-like (biosynthetic domain)"/>
    <property type="match status" value="1"/>
</dbReference>
<dbReference type="Proteomes" id="UP000019678">
    <property type="component" value="Unassembled WGS sequence"/>
</dbReference>
<dbReference type="GO" id="GO:0046677">
    <property type="term" value="P:response to antibiotic"/>
    <property type="evidence" value="ECO:0007669"/>
    <property type="project" value="InterPro"/>
</dbReference>
<dbReference type="Pfam" id="PF05139">
    <property type="entry name" value="Erythro_esteras"/>
    <property type="match status" value="1"/>
</dbReference>
<gene>
    <name evidence="1" type="ORF">CAP_8771</name>
</gene>
<organism evidence="1 2">
    <name type="scientific">Chondromyces apiculatus DSM 436</name>
    <dbReference type="NCBI Taxonomy" id="1192034"/>
    <lineage>
        <taxon>Bacteria</taxon>
        <taxon>Pseudomonadati</taxon>
        <taxon>Myxococcota</taxon>
        <taxon>Polyangia</taxon>
        <taxon>Polyangiales</taxon>
        <taxon>Polyangiaceae</taxon>
        <taxon>Chondromyces</taxon>
    </lineage>
</organism>
<dbReference type="InterPro" id="IPR052036">
    <property type="entry name" value="Hydrolase/PRTase-associated"/>
</dbReference>